<protein>
    <recommendedName>
        <fullName evidence="6">RING-type domain-containing protein</fullName>
    </recommendedName>
</protein>
<feature type="domain" description="RING-type" evidence="6">
    <location>
        <begin position="16"/>
        <end position="82"/>
    </location>
</feature>
<dbReference type="InterPro" id="IPR027370">
    <property type="entry name" value="Znf-RING_euk"/>
</dbReference>
<accession>A0ABD0L9E3</accession>
<sequence length="420" mass="46014">MATGGSDRSVDSRVVCSVCLEPYRGRQPKLLPCFHTFCLPCLSQLAESGTRPQTSGDARPATDEVKEKTATFSPTIACPTCRNIIPVPPGGVQHFQAVLARLDEEEGEITRQRSAMDHDIQTRYAAGLRHMADARDQCLSSLRDAAQAAQDKLEVERTLAKMTHSSLSPLMDSEQTSPHPRSFHTAQASLLNDATLRHFQQISQKKVEPKSYFSYCPSDSVTPSLTDSLGRFMGTVVPFGQASDLTDRVNNKPLEDVDVDYKELLTNANLRHDVTAIQADFARLQQKVQAESETLKQEMAALQADNAKVHQELTTMGAENVRLLKDVRSQQADAARLNTDTADLKQDVAYLKAENKKNGTDFDTLKKDVGSLTQDLAALLDKVTEAQKNNSALQVEVTSSQGEIASLQQALVTVQDSVGN</sequence>
<evidence type="ECO:0000256" key="2">
    <source>
        <dbReference type="ARBA" id="ARBA00022771"/>
    </source>
</evidence>
<dbReference type="GO" id="GO:0008270">
    <property type="term" value="F:zinc ion binding"/>
    <property type="evidence" value="ECO:0007669"/>
    <property type="project" value="UniProtKB-KW"/>
</dbReference>
<dbReference type="PANTHER" id="PTHR22791:SF6">
    <property type="entry name" value="RING-TYPE DOMAIN-CONTAINING PROTEIN"/>
    <property type="match status" value="1"/>
</dbReference>
<feature type="coiled-coil region" evidence="5">
    <location>
        <begin position="267"/>
        <end position="312"/>
    </location>
</feature>
<dbReference type="AlphaFoldDB" id="A0ABD0L9E3"/>
<dbReference type="InterPro" id="IPR051435">
    <property type="entry name" value="RING_finger_E3_ubiq-ligases"/>
</dbReference>
<evidence type="ECO:0000256" key="1">
    <source>
        <dbReference type="ARBA" id="ARBA00022723"/>
    </source>
</evidence>
<dbReference type="SUPFAM" id="SSF57850">
    <property type="entry name" value="RING/U-box"/>
    <property type="match status" value="1"/>
</dbReference>
<dbReference type="PROSITE" id="PS00518">
    <property type="entry name" value="ZF_RING_1"/>
    <property type="match status" value="1"/>
</dbReference>
<dbReference type="InterPro" id="IPR017907">
    <property type="entry name" value="Znf_RING_CS"/>
</dbReference>
<evidence type="ECO:0000256" key="4">
    <source>
        <dbReference type="PROSITE-ProRule" id="PRU00175"/>
    </source>
</evidence>
<keyword evidence="2 4" id="KW-0863">Zinc-finger</keyword>
<feature type="non-terminal residue" evidence="7">
    <location>
        <position position="420"/>
    </location>
</feature>
<comment type="caution">
    <text evidence="7">The sequence shown here is derived from an EMBL/GenBank/DDBJ whole genome shotgun (WGS) entry which is preliminary data.</text>
</comment>
<evidence type="ECO:0000259" key="6">
    <source>
        <dbReference type="PROSITE" id="PS50089"/>
    </source>
</evidence>
<dbReference type="InterPro" id="IPR013083">
    <property type="entry name" value="Znf_RING/FYVE/PHD"/>
</dbReference>
<dbReference type="SMART" id="SM00184">
    <property type="entry name" value="RING"/>
    <property type="match status" value="1"/>
</dbReference>
<proteinExistence type="predicted"/>
<keyword evidence="8" id="KW-1185">Reference proteome</keyword>
<organism evidence="7 8">
    <name type="scientific">Batillaria attramentaria</name>
    <dbReference type="NCBI Taxonomy" id="370345"/>
    <lineage>
        <taxon>Eukaryota</taxon>
        <taxon>Metazoa</taxon>
        <taxon>Spiralia</taxon>
        <taxon>Lophotrochozoa</taxon>
        <taxon>Mollusca</taxon>
        <taxon>Gastropoda</taxon>
        <taxon>Caenogastropoda</taxon>
        <taxon>Sorbeoconcha</taxon>
        <taxon>Cerithioidea</taxon>
        <taxon>Batillariidae</taxon>
        <taxon>Batillaria</taxon>
    </lineage>
</organism>
<keyword evidence="1" id="KW-0479">Metal-binding</keyword>
<keyword evidence="5" id="KW-0175">Coiled coil</keyword>
<dbReference type="Pfam" id="PF13445">
    <property type="entry name" value="zf-RING_UBOX"/>
    <property type="match status" value="1"/>
</dbReference>
<dbReference type="PANTHER" id="PTHR22791">
    <property type="entry name" value="RING-TYPE DOMAIN-CONTAINING PROTEIN"/>
    <property type="match status" value="1"/>
</dbReference>
<gene>
    <name evidence="7" type="ORF">BaRGS_00012591</name>
</gene>
<evidence type="ECO:0000313" key="8">
    <source>
        <dbReference type="Proteomes" id="UP001519460"/>
    </source>
</evidence>
<dbReference type="Gene3D" id="3.30.40.10">
    <property type="entry name" value="Zinc/RING finger domain, C3HC4 (zinc finger)"/>
    <property type="match status" value="1"/>
</dbReference>
<evidence type="ECO:0000256" key="3">
    <source>
        <dbReference type="ARBA" id="ARBA00022833"/>
    </source>
</evidence>
<name>A0ABD0L9E3_9CAEN</name>
<dbReference type="Proteomes" id="UP001519460">
    <property type="component" value="Unassembled WGS sequence"/>
</dbReference>
<evidence type="ECO:0000256" key="5">
    <source>
        <dbReference type="SAM" id="Coils"/>
    </source>
</evidence>
<dbReference type="PROSITE" id="PS50089">
    <property type="entry name" value="ZF_RING_2"/>
    <property type="match status" value="1"/>
</dbReference>
<reference evidence="7 8" key="1">
    <citation type="journal article" date="2023" name="Sci. Data">
        <title>Genome assembly of the Korean intertidal mud-creeper Batillaria attramentaria.</title>
        <authorList>
            <person name="Patra A.K."/>
            <person name="Ho P.T."/>
            <person name="Jun S."/>
            <person name="Lee S.J."/>
            <person name="Kim Y."/>
            <person name="Won Y.J."/>
        </authorList>
    </citation>
    <scope>NUCLEOTIDE SEQUENCE [LARGE SCALE GENOMIC DNA]</scope>
    <source>
        <strain evidence="7">Wonlab-2016</strain>
    </source>
</reference>
<feature type="coiled-coil region" evidence="5">
    <location>
        <begin position="369"/>
        <end position="396"/>
    </location>
</feature>
<evidence type="ECO:0000313" key="7">
    <source>
        <dbReference type="EMBL" id="KAK7496181.1"/>
    </source>
</evidence>
<keyword evidence="3" id="KW-0862">Zinc</keyword>
<dbReference type="InterPro" id="IPR001841">
    <property type="entry name" value="Znf_RING"/>
</dbReference>
<dbReference type="Gene3D" id="1.10.287.1490">
    <property type="match status" value="1"/>
</dbReference>
<dbReference type="EMBL" id="JACVVK020000069">
    <property type="protein sequence ID" value="KAK7496181.1"/>
    <property type="molecule type" value="Genomic_DNA"/>
</dbReference>